<dbReference type="EMBL" id="FMBG01000016">
    <property type="protein sequence ID" value="SCC45346.1"/>
    <property type="molecule type" value="Genomic_DNA"/>
</dbReference>
<evidence type="ECO:0000313" key="1">
    <source>
        <dbReference type="EMBL" id="SCC45346.1"/>
    </source>
</evidence>
<dbReference type="AlphaFoldDB" id="A0AB37YTP8"/>
<reference evidence="1 2" key="1">
    <citation type="submission" date="2016-08" db="EMBL/GenBank/DDBJ databases">
        <authorList>
            <person name="Loux V."/>
            <person name="Rue O."/>
        </authorList>
    </citation>
    <scope>NUCLEOTIDE SEQUENCE [LARGE SCALE GENOMIC DNA]</scope>
    <source>
        <strain evidence="1 2">WSBC_10311</strain>
    </source>
</reference>
<protein>
    <submittedName>
        <fullName evidence="1">Uncharacterized protein</fullName>
    </submittedName>
</protein>
<proteinExistence type="predicted"/>
<name>A0AB37YTP8_9BACI</name>
<organism evidence="1 2">
    <name type="scientific">Bacillus wiedmannii</name>
    <dbReference type="NCBI Taxonomy" id="1890302"/>
    <lineage>
        <taxon>Bacteria</taxon>
        <taxon>Bacillati</taxon>
        <taxon>Bacillota</taxon>
        <taxon>Bacilli</taxon>
        <taxon>Bacillales</taxon>
        <taxon>Bacillaceae</taxon>
        <taxon>Bacillus</taxon>
        <taxon>Bacillus cereus group</taxon>
    </lineage>
</organism>
<evidence type="ECO:0000313" key="2">
    <source>
        <dbReference type="Proteomes" id="UP000195728"/>
    </source>
</evidence>
<comment type="caution">
    <text evidence="1">The sequence shown here is derived from an EMBL/GenBank/DDBJ whole genome shotgun (WGS) entry which is preliminary data.</text>
</comment>
<dbReference type="Proteomes" id="UP000195728">
    <property type="component" value="Unassembled WGS sequence"/>
</dbReference>
<accession>A0AB37YTP8</accession>
<sequence length="24" mass="2778">MECAQNAVYEITQLISEAKEKSYE</sequence>
<gene>
    <name evidence="1" type="ORF">BC10311_03400</name>
</gene>